<dbReference type="CDD" id="cd00093">
    <property type="entry name" value="HTH_XRE"/>
    <property type="match status" value="1"/>
</dbReference>
<evidence type="ECO:0000256" key="1">
    <source>
        <dbReference type="SAM" id="MobiDB-lite"/>
    </source>
</evidence>
<dbReference type="Gene3D" id="3.30.450.180">
    <property type="match status" value="1"/>
</dbReference>
<dbReference type="RefSeq" id="WP_351956373.1">
    <property type="nucleotide sequence ID" value="NZ_JBEOZM010000003.1"/>
</dbReference>
<organism evidence="3 4">
    <name type="scientific">Streptomyces sp. 900105755</name>
    <dbReference type="NCBI Taxonomy" id="3154389"/>
    <lineage>
        <taxon>Bacteria</taxon>
        <taxon>Bacillati</taxon>
        <taxon>Actinomycetota</taxon>
        <taxon>Actinomycetes</taxon>
        <taxon>Kitasatosporales</taxon>
        <taxon>Streptomycetaceae</taxon>
        <taxon>Streptomyces</taxon>
    </lineage>
</organism>
<dbReference type="Pfam" id="PF13560">
    <property type="entry name" value="HTH_31"/>
    <property type="match status" value="1"/>
</dbReference>
<dbReference type="PANTHER" id="PTHR35010:SF2">
    <property type="entry name" value="BLL4672 PROTEIN"/>
    <property type="match status" value="1"/>
</dbReference>
<dbReference type="Gene3D" id="1.10.260.40">
    <property type="entry name" value="lambda repressor-like DNA-binding domains"/>
    <property type="match status" value="1"/>
</dbReference>
<dbReference type="PROSITE" id="PS50943">
    <property type="entry name" value="HTH_CROC1"/>
    <property type="match status" value="1"/>
</dbReference>
<evidence type="ECO:0000313" key="4">
    <source>
        <dbReference type="Proteomes" id="UP001490365"/>
    </source>
</evidence>
<dbReference type="EMBL" id="JBEOZM010000003">
    <property type="protein sequence ID" value="MER6267748.1"/>
    <property type="molecule type" value="Genomic_DNA"/>
</dbReference>
<dbReference type="PANTHER" id="PTHR35010">
    <property type="entry name" value="BLL4672 PROTEIN-RELATED"/>
    <property type="match status" value="1"/>
</dbReference>
<reference evidence="3 4" key="1">
    <citation type="submission" date="2024-06" db="EMBL/GenBank/DDBJ databases">
        <title>The Natural Products Discovery Center: Release of the First 8490 Sequenced Strains for Exploring Actinobacteria Biosynthetic Diversity.</title>
        <authorList>
            <person name="Kalkreuter E."/>
            <person name="Kautsar S.A."/>
            <person name="Yang D."/>
            <person name="Bader C.D."/>
            <person name="Teijaro C.N."/>
            <person name="Fluegel L."/>
            <person name="Davis C.M."/>
            <person name="Simpson J.R."/>
            <person name="Lauterbach L."/>
            <person name="Steele A.D."/>
            <person name="Gui C."/>
            <person name="Meng S."/>
            <person name="Li G."/>
            <person name="Viehrig K."/>
            <person name="Ye F."/>
            <person name="Su P."/>
            <person name="Kiefer A.F."/>
            <person name="Nichols A."/>
            <person name="Cepeda A.J."/>
            <person name="Yan W."/>
            <person name="Fan B."/>
            <person name="Jiang Y."/>
            <person name="Adhikari A."/>
            <person name="Zheng C.-J."/>
            <person name="Schuster L."/>
            <person name="Cowan T.M."/>
            <person name="Smanski M.J."/>
            <person name="Chevrette M.G."/>
            <person name="De Carvalho L.P.S."/>
            <person name="Shen B."/>
        </authorList>
    </citation>
    <scope>NUCLEOTIDE SEQUENCE [LARGE SCALE GENOMIC DNA]</scope>
    <source>
        <strain evidence="3 4">NPDC001694</strain>
    </source>
</reference>
<gene>
    <name evidence="3" type="ORF">ABT211_10665</name>
</gene>
<dbReference type="SMART" id="SM00530">
    <property type="entry name" value="HTH_XRE"/>
    <property type="match status" value="1"/>
</dbReference>
<sequence length="295" mass="32952">MTAAGDANALGRYLRARRELVQPDDARDTGNRRVPGLRREEVAFLAGISSDYYNRLEQGRDRNPSEQVLRSIARALQLDEEATAYLLEIATRSSPRRRRPHRPEKVGGGIRTLIDSWPLTPAYVHGKYMDVLASNSLAVALSPFNAPGRNGILAAFLEPEMRELHRDWEDMTARVVPYLRSVVGADIEDPRLVEIVGELSLRSERFRTLWARQDVKHKTTGTTLFRHPQVGPLELHYEKLLLPGTDGQTLITYHAQPGSASEERLHLLASMSAPDQAGGTRPATDRTRTPGHPTS</sequence>
<feature type="domain" description="HTH cro/C1-type" evidence="2">
    <location>
        <begin position="36"/>
        <end position="83"/>
    </location>
</feature>
<dbReference type="Pfam" id="PF17765">
    <property type="entry name" value="MLTR_LBD"/>
    <property type="match status" value="1"/>
</dbReference>
<protein>
    <submittedName>
        <fullName evidence="3">Helix-turn-helix transcriptional regulator</fullName>
    </submittedName>
</protein>
<name>A0ABV1TCI7_9ACTN</name>
<dbReference type="Proteomes" id="UP001490365">
    <property type="component" value="Unassembled WGS sequence"/>
</dbReference>
<dbReference type="InterPro" id="IPR001387">
    <property type="entry name" value="Cro/C1-type_HTH"/>
</dbReference>
<dbReference type="InterPro" id="IPR041413">
    <property type="entry name" value="MLTR_LBD"/>
</dbReference>
<accession>A0ABV1TCI7</accession>
<comment type="caution">
    <text evidence="3">The sequence shown here is derived from an EMBL/GenBank/DDBJ whole genome shotgun (WGS) entry which is preliminary data.</text>
</comment>
<evidence type="ECO:0000313" key="3">
    <source>
        <dbReference type="EMBL" id="MER6267748.1"/>
    </source>
</evidence>
<dbReference type="InterPro" id="IPR010982">
    <property type="entry name" value="Lambda_DNA-bd_dom_sf"/>
</dbReference>
<keyword evidence="4" id="KW-1185">Reference proteome</keyword>
<feature type="region of interest" description="Disordered" evidence="1">
    <location>
        <begin position="272"/>
        <end position="295"/>
    </location>
</feature>
<evidence type="ECO:0000259" key="2">
    <source>
        <dbReference type="PROSITE" id="PS50943"/>
    </source>
</evidence>
<dbReference type="SUPFAM" id="SSF47413">
    <property type="entry name" value="lambda repressor-like DNA-binding domains"/>
    <property type="match status" value="1"/>
</dbReference>
<proteinExistence type="predicted"/>